<reference evidence="1" key="1">
    <citation type="submission" date="2022-06" db="EMBL/GenBank/DDBJ databases">
        <title>Draft Genome Sequence of Fusobacterium vincentii Strain CNGBCC1850030, Isolated from Healthy Human Feces.</title>
        <authorList>
            <person name="Jing X."/>
            <person name="Liu C."/>
            <person name="Ye Y."/>
            <person name="Xu J."/>
            <person name="Huang H."/>
            <person name="Wang B."/>
            <person name="Wei J."/>
            <person name="Zhao J."/>
        </authorList>
    </citation>
    <scope>NUCLEOTIDE SEQUENCE</scope>
    <source>
        <strain evidence="1">CNGBCC1850030</strain>
    </source>
</reference>
<sequence>MERIILNQENHSVKEIYQDFYMFLAEYFTPLGYKYRKSKHDMYKNIENFKIVFDYQTFSWNCLGDEIDVFIHKKIEFKDDKGEWHWFFVNDINGIDNILSEEFNIKDINKEYLQILLDEAIEYINYMELTVKKLLNGEELGIHTFELFDPYKKYEYVESGLEEKYTTCLDKSGVVKTVDWEGLKKHPWYDYYTEASVKKVYNSFCQYFKEEYEKKITKK</sequence>
<evidence type="ECO:0008006" key="3">
    <source>
        <dbReference type="Google" id="ProtNLM"/>
    </source>
</evidence>
<protein>
    <recommendedName>
        <fullName evidence="3">DUF4304 domain-containing protein</fullName>
    </recommendedName>
</protein>
<name>A0AAJ1CUM3_FUSVC</name>
<dbReference type="RefSeq" id="WP_005912664.1">
    <property type="nucleotide sequence ID" value="NZ_JAMXTT010000017.1"/>
</dbReference>
<accession>A0AAJ1CUM3</accession>
<organism evidence="1 2">
    <name type="scientific">Fusobacterium vincentii</name>
    <name type="common">Fusobacterium nucleatum subsp. vincentii</name>
    <dbReference type="NCBI Taxonomy" id="155615"/>
    <lineage>
        <taxon>Bacteria</taxon>
        <taxon>Fusobacteriati</taxon>
        <taxon>Fusobacteriota</taxon>
        <taxon>Fusobacteriia</taxon>
        <taxon>Fusobacteriales</taxon>
        <taxon>Fusobacteriaceae</taxon>
        <taxon>Fusobacterium</taxon>
    </lineage>
</organism>
<comment type="caution">
    <text evidence="1">The sequence shown here is derived from an EMBL/GenBank/DDBJ whole genome shotgun (WGS) entry which is preliminary data.</text>
</comment>
<gene>
    <name evidence="1" type="ORF">NLX61_08895</name>
</gene>
<dbReference type="AlphaFoldDB" id="A0AAJ1CUM3"/>
<evidence type="ECO:0000313" key="2">
    <source>
        <dbReference type="Proteomes" id="UP001139307"/>
    </source>
</evidence>
<dbReference type="EMBL" id="JAMXTT010000017">
    <property type="protein sequence ID" value="MCW0264479.1"/>
    <property type="molecule type" value="Genomic_DNA"/>
</dbReference>
<proteinExistence type="predicted"/>
<evidence type="ECO:0000313" key="1">
    <source>
        <dbReference type="EMBL" id="MCW0264479.1"/>
    </source>
</evidence>
<dbReference type="Proteomes" id="UP001139307">
    <property type="component" value="Unassembled WGS sequence"/>
</dbReference>